<protein>
    <submittedName>
        <fullName evidence="3">Uncharacterized protein</fullName>
    </submittedName>
</protein>
<dbReference type="EMBL" id="RCMK01000035">
    <property type="protein sequence ID" value="KAG2952646.1"/>
    <property type="molecule type" value="Genomic_DNA"/>
</dbReference>
<feature type="transmembrane region" description="Helical" evidence="1">
    <location>
        <begin position="45"/>
        <end position="65"/>
    </location>
</feature>
<name>A0A8T1IU73_9STRA</name>
<sequence>MKEVVVLTLSPWWICFLTGLKVLVARVRQANVVLVLANASVLQRYANVTGGLCVMWASGVAVFKVGELDVWLYKRGP</sequence>
<dbReference type="Proteomes" id="UP000736787">
    <property type="component" value="Unassembled WGS sequence"/>
</dbReference>
<accession>A0A8T1IU73</accession>
<keyword evidence="1" id="KW-1133">Transmembrane helix</keyword>
<comment type="caution">
    <text evidence="3">The sequence shown here is derived from an EMBL/GenBank/DDBJ whole genome shotgun (WGS) entry which is preliminary data.</text>
</comment>
<evidence type="ECO:0000313" key="4">
    <source>
        <dbReference type="Proteomes" id="UP000760860"/>
    </source>
</evidence>
<organism evidence="3 4">
    <name type="scientific">Phytophthora cactorum</name>
    <dbReference type="NCBI Taxonomy" id="29920"/>
    <lineage>
        <taxon>Eukaryota</taxon>
        <taxon>Sar</taxon>
        <taxon>Stramenopiles</taxon>
        <taxon>Oomycota</taxon>
        <taxon>Peronosporomycetes</taxon>
        <taxon>Peronosporales</taxon>
        <taxon>Peronosporaceae</taxon>
        <taxon>Phytophthora</taxon>
    </lineage>
</organism>
<evidence type="ECO:0000313" key="2">
    <source>
        <dbReference type="EMBL" id="KAG2952646.1"/>
    </source>
</evidence>
<evidence type="ECO:0000256" key="1">
    <source>
        <dbReference type="SAM" id="Phobius"/>
    </source>
</evidence>
<dbReference type="EMBL" id="RCMV01000013">
    <property type="protein sequence ID" value="KAG3228614.1"/>
    <property type="molecule type" value="Genomic_DNA"/>
</dbReference>
<evidence type="ECO:0000313" key="3">
    <source>
        <dbReference type="EMBL" id="KAG3228614.1"/>
    </source>
</evidence>
<dbReference type="AlphaFoldDB" id="A0A8T1IU73"/>
<keyword evidence="1" id="KW-0812">Transmembrane</keyword>
<gene>
    <name evidence="2" type="ORF">PC117_g2680</name>
    <name evidence="3" type="ORF">PC129_g855</name>
</gene>
<dbReference type="Proteomes" id="UP000760860">
    <property type="component" value="Unassembled WGS sequence"/>
</dbReference>
<reference evidence="3" key="1">
    <citation type="submission" date="2018-05" db="EMBL/GenBank/DDBJ databases">
        <title>Effector identification in a new, highly contiguous assembly of the strawberry crown rot pathogen Phytophthora cactorum.</title>
        <authorList>
            <person name="Armitage A.D."/>
            <person name="Nellist C.F."/>
            <person name="Bates H."/>
            <person name="Vickerstaff R.J."/>
            <person name="Harrison R.J."/>
        </authorList>
    </citation>
    <scope>NUCLEOTIDE SEQUENCE</scope>
    <source>
        <strain evidence="2">4040</strain>
        <strain evidence="3">P421</strain>
    </source>
</reference>
<keyword evidence="1" id="KW-0472">Membrane</keyword>
<proteinExistence type="predicted"/>